<accession>A0A2P2N5A2</accession>
<name>A0A2P2N5A2_RHIMU</name>
<protein>
    <submittedName>
        <fullName evidence="2">Uncharacterized protein</fullName>
    </submittedName>
</protein>
<dbReference type="EMBL" id="GGEC01057159">
    <property type="protein sequence ID" value="MBX37643.1"/>
    <property type="molecule type" value="Transcribed_RNA"/>
</dbReference>
<keyword evidence="1" id="KW-0812">Transmembrane</keyword>
<evidence type="ECO:0000256" key="1">
    <source>
        <dbReference type="SAM" id="Phobius"/>
    </source>
</evidence>
<keyword evidence="1" id="KW-0472">Membrane</keyword>
<organism evidence="2">
    <name type="scientific">Rhizophora mucronata</name>
    <name type="common">Asiatic mangrove</name>
    <dbReference type="NCBI Taxonomy" id="61149"/>
    <lineage>
        <taxon>Eukaryota</taxon>
        <taxon>Viridiplantae</taxon>
        <taxon>Streptophyta</taxon>
        <taxon>Embryophyta</taxon>
        <taxon>Tracheophyta</taxon>
        <taxon>Spermatophyta</taxon>
        <taxon>Magnoliopsida</taxon>
        <taxon>eudicotyledons</taxon>
        <taxon>Gunneridae</taxon>
        <taxon>Pentapetalae</taxon>
        <taxon>rosids</taxon>
        <taxon>fabids</taxon>
        <taxon>Malpighiales</taxon>
        <taxon>Rhizophoraceae</taxon>
        <taxon>Rhizophora</taxon>
    </lineage>
</organism>
<keyword evidence="1" id="KW-1133">Transmembrane helix</keyword>
<sequence length="37" mass="4613">MGMNDYFSLWHMLVLVHLFVNVCRLKYTYIEHSQMHR</sequence>
<feature type="transmembrane region" description="Helical" evidence="1">
    <location>
        <begin position="6"/>
        <end position="27"/>
    </location>
</feature>
<dbReference type="AlphaFoldDB" id="A0A2P2N5A2"/>
<proteinExistence type="predicted"/>
<evidence type="ECO:0000313" key="2">
    <source>
        <dbReference type="EMBL" id="MBX37643.1"/>
    </source>
</evidence>
<reference evidence="2" key="1">
    <citation type="submission" date="2018-02" db="EMBL/GenBank/DDBJ databases">
        <title>Rhizophora mucronata_Transcriptome.</title>
        <authorList>
            <person name="Meera S.P."/>
            <person name="Sreeshan A."/>
            <person name="Augustine A."/>
        </authorList>
    </citation>
    <scope>NUCLEOTIDE SEQUENCE</scope>
    <source>
        <tissue evidence="2">Leaf</tissue>
    </source>
</reference>